<sequence>MAGRDRIVHLLRQLERAHYVFSLNMASSNIRYGPGVSREVGMVRSSVLLHLFSLKLCSSAVVLKVQARTLGE</sequence>
<evidence type="ECO:0000313" key="2">
    <source>
        <dbReference type="Proteomes" id="UP000261520"/>
    </source>
</evidence>
<protein>
    <submittedName>
        <fullName evidence="1">Uncharacterized protein</fullName>
    </submittedName>
</protein>
<name>A0A3B3ZE86_9GOBI</name>
<proteinExistence type="predicted"/>
<dbReference type="AlphaFoldDB" id="A0A3B3ZE86"/>
<dbReference type="Ensembl" id="ENSPMGT00000003040.1">
    <property type="protein sequence ID" value="ENSPMGP00000002869.1"/>
    <property type="gene ID" value="ENSPMGG00000002510.1"/>
</dbReference>
<accession>A0A3B3ZE86</accession>
<organism evidence="1 2">
    <name type="scientific">Periophthalmus magnuspinnatus</name>
    <dbReference type="NCBI Taxonomy" id="409849"/>
    <lineage>
        <taxon>Eukaryota</taxon>
        <taxon>Metazoa</taxon>
        <taxon>Chordata</taxon>
        <taxon>Craniata</taxon>
        <taxon>Vertebrata</taxon>
        <taxon>Euteleostomi</taxon>
        <taxon>Actinopterygii</taxon>
        <taxon>Neopterygii</taxon>
        <taxon>Teleostei</taxon>
        <taxon>Neoteleostei</taxon>
        <taxon>Acanthomorphata</taxon>
        <taxon>Gobiaria</taxon>
        <taxon>Gobiiformes</taxon>
        <taxon>Gobioidei</taxon>
        <taxon>Gobiidae</taxon>
        <taxon>Oxudercinae</taxon>
        <taxon>Periophthalmus</taxon>
    </lineage>
</organism>
<dbReference type="Proteomes" id="UP000261520">
    <property type="component" value="Unplaced"/>
</dbReference>
<keyword evidence="2" id="KW-1185">Reference proteome</keyword>
<reference evidence="1" key="2">
    <citation type="submission" date="2025-09" db="UniProtKB">
        <authorList>
            <consortium name="Ensembl"/>
        </authorList>
    </citation>
    <scope>IDENTIFICATION</scope>
</reference>
<evidence type="ECO:0000313" key="1">
    <source>
        <dbReference type="Ensembl" id="ENSPMGP00000002869.1"/>
    </source>
</evidence>
<reference evidence="1" key="1">
    <citation type="submission" date="2025-08" db="UniProtKB">
        <authorList>
            <consortium name="Ensembl"/>
        </authorList>
    </citation>
    <scope>IDENTIFICATION</scope>
</reference>